<reference evidence="1 2" key="1">
    <citation type="submission" date="2019-10" db="EMBL/GenBank/DDBJ databases">
        <title>Lysobacter alkalisoli sp. nov., isolated from saline-alkaline soil.</title>
        <authorList>
            <person name="Sun J.-Q."/>
        </authorList>
    </citation>
    <scope>NUCLEOTIDE SEQUENCE [LARGE SCALE GENOMIC DNA]</scope>
    <source>
        <strain evidence="1 2">KCTC 42381</strain>
    </source>
</reference>
<dbReference type="AlphaFoldDB" id="A0A5N6C208"/>
<organism evidence="1 2">
    <name type="scientific">Marilutibacter maris</name>
    <dbReference type="NCBI Taxonomy" id="1605891"/>
    <lineage>
        <taxon>Bacteria</taxon>
        <taxon>Pseudomonadati</taxon>
        <taxon>Pseudomonadota</taxon>
        <taxon>Gammaproteobacteria</taxon>
        <taxon>Lysobacterales</taxon>
        <taxon>Lysobacteraceae</taxon>
        <taxon>Marilutibacter</taxon>
    </lineage>
</organism>
<protein>
    <submittedName>
        <fullName evidence="1">DUF3293 domain-containing protein</fullName>
    </submittedName>
</protein>
<dbReference type="Pfam" id="PF11697">
    <property type="entry name" value="DUF3293"/>
    <property type="match status" value="1"/>
</dbReference>
<proteinExistence type="predicted"/>
<sequence>MKMVVPTFGSLVSGVIARGGVGGASECTESWRSGMFPPCRPALPSADVAAGRDYRDTARMRELHVVDACELAAAYAAAHYAVVLDGDAIPLRVGASAGDVEAYWAARRYAFITAWNPASRPLSEEANNLADARLVARMQVLDLSFHPAWASDHDRQWRESGWLIADVDPSTLDALAGEFGQAGVLHWEHGEPVRLRMMLQRPGDCADRPCVDWRSGADGDRTADAIP</sequence>
<comment type="caution">
    <text evidence="1">The sequence shown here is derived from an EMBL/GenBank/DDBJ whole genome shotgun (WGS) entry which is preliminary data.</text>
</comment>
<gene>
    <name evidence="1" type="ORF">FKV24_010425</name>
</gene>
<dbReference type="Proteomes" id="UP000320431">
    <property type="component" value="Unassembled WGS sequence"/>
</dbReference>
<dbReference type="EMBL" id="VICD02000172">
    <property type="protein sequence ID" value="KAB8186815.1"/>
    <property type="molecule type" value="Genomic_DNA"/>
</dbReference>
<evidence type="ECO:0000313" key="1">
    <source>
        <dbReference type="EMBL" id="KAB8186815.1"/>
    </source>
</evidence>
<name>A0A5N6C208_9GAMM</name>
<dbReference type="InterPro" id="IPR021710">
    <property type="entry name" value="DUF3293"/>
</dbReference>
<accession>A0A5N6C208</accession>
<evidence type="ECO:0000313" key="2">
    <source>
        <dbReference type="Proteomes" id="UP000320431"/>
    </source>
</evidence>